<organism evidence="1 2">
    <name type="scientific">Aureobasidium melanogenum (strain CBS 110374)</name>
    <name type="common">Aureobasidium pullulans var. melanogenum</name>
    <dbReference type="NCBI Taxonomy" id="1043003"/>
    <lineage>
        <taxon>Eukaryota</taxon>
        <taxon>Fungi</taxon>
        <taxon>Dikarya</taxon>
        <taxon>Ascomycota</taxon>
        <taxon>Pezizomycotina</taxon>
        <taxon>Dothideomycetes</taxon>
        <taxon>Dothideomycetidae</taxon>
        <taxon>Dothideales</taxon>
        <taxon>Saccotheciaceae</taxon>
        <taxon>Aureobasidium</taxon>
    </lineage>
</organism>
<name>A0A074VJB4_AURM1</name>
<reference evidence="1 2" key="1">
    <citation type="journal article" date="2014" name="BMC Genomics">
        <title>Genome sequencing of four Aureobasidium pullulans varieties: biotechnological potential, stress tolerance, and description of new species.</title>
        <authorList>
            <person name="Gostin Ar C."/>
            <person name="Ohm R.A."/>
            <person name="Kogej T."/>
            <person name="Sonjak S."/>
            <person name="Turk M."/>
            <person name="Zajc J."/>
            <person name="Zalar P."/>
            <person name="Grube M."/>
            <person name="Sun H."/>
            <person name="Han J."/>
            <person name="Sharma A."/>
            <person name="Chiniquy J."/>
            <person name="Ngan C.Y."/>
            <person name="Lipzen A."/>
            <person name="Barry K."/>
            <person name="Grigoriev I.V."/>
            <person name="Gunde-Cimerman N."/>
        </authorList>
    </citation>
    <scope>NUCLEOTIDE SEQUENCE [LARGE SCALE GENOMIC DNA]</scope>
    <source>
        <strain evidence="1 2">CBS 110374</strain>
    </source>
</reference>
<dbReference type="RefSeq" id="XP_040874721.1">
    <property type="nucleotide sequence ID" value="XM_041028998.1"/>
</dbReference>
<dbReference type="InterPro" id="IPR021858">
    <property type="entry name" value="Fun_TF"/>
</dbReference>
<dbReference type="Proteomes" id="UP000030672">
    <property type="component" value="Unassembled WGS sequence"/>
</dbReference>
<keyword evidence="2" id="KW-1185">Reference proteome</keyword>
<dbReference type="STRING" id="1043003.A0A074VJB4"/>
<dbReference type="HOGENOM" id="CLU_983473_0_0_1"/>
<gene>
    <name evidence="1" type="ORF">M437DRAFT_89239</name>
</gene>
<dbReference type="Pfam" id="PF11951">
    <property type="entry name" value="Fungal_trans_2"/>
    <property type="match status" value="1"/>
</dbReference>
<evidence type="ECO:0000313" key="1">
    <source>
        <dbReference type="EMBL" id="KEQ57697.1"/>
    </source>
</evidence>
<accession>A0A074VJB4</accession>
<sequence length="283" mass="32563">MLTSLLPGVSSNWLVDQEDGFQFFLGVRHILQGFLQRQEAADSIMRYVLGLYVYWEVTAPYFQPRQQSSAHAGLVPDLKTIVRRYLGDSPHTVLGLGSTIFPILAEVGQHYRRMVEGQDCLTEMHEDELEAQLLNWKVPEQAHRSPDNHPMLRLLADAHRWTGIVMLYQAVSVQTKLTSERRDLMDRAIVSVMETLRLMPSGSSYETAVPFLAIVVGSELRQQDLGYRAMLRAFQGRLEQSVRVRAYSDMFQQLSRLWNRRDAGESLTWLELMYEEAFFPPIV</sequence>
<proteinExistence type="predicted"/>
<dbReference type="GeneID" id="63922371"/>
<evidence type="ECO:0000313" key="2">
    <source>
        <dbReference type="Proteomes" id="UP000030672"/>
    </source>
</evidence>
<protein>
    <submittedName>
        <fullName evidence="1">Uncharacterized protein</fullName>
    </submittedName>
</protein>
<dbReference type="EMBL" id="KL584875">
    <property type="protein sequence ID" value="KEQ57697.1"/>
    <property type="molecule type" value="Genomic_DNA"/>
</dbReference>
<dbReference type="AlphaFoldDB" id="A0A074VJB4"/>